<keyword evidence="3" id="KW-1185">Reference proteome</keyword>
<dbReference type="AlphaFoldDB" id="A0A5P9P005"/>
<feature type="domain" description="DUF7344" evidence="1">
    <location>
        <begin position="19"/>
        <end position="96"/>
    </location>
</feature>
<reference evidence="2 3" key="1">
    <citation type="journal article" date="2007" name="Int. J. Syst. Evol. Microbiol.">
        <title>Natronorubrum sulfidifaciens sp. nov., an extremely haloalkaliphilic archaeon isolated from Aiding salt lake in Xin-Jiang, China.</title>
        <authorList>
            <person name="Cui H.L."/>
            <person name="Tohty D."/>
            <person name="Liu H.C."/>
            <person name="Liu S.J."/>
            <person name="Oren A."/>
            <person name="Zhou P.J."/>
        </authorList>
    </citation>
    <scope>NUCLEOTIDE SEQUENCE [LARGE SCALE GENOMIC DNA]</scope>
    <source>
        <strain evidence="2 3">7-3</strain>
    </source>
</reference>
<evidence type="ECO:0000313" key="3">
    <source>
        <dbReference type="Proteomes" id="UP000326170"/>
    </source>
</evidence>
<dbReference type="InterPro" id="IPR055768">
    <property type="entry name" value="DUF7344"/>
</dbReference>
<organism evidence="2 3">
    <name type="scientific">Natronorubrum aibiense</name>
    <dbReference type="NCBI Taxonomy" id="348826"/>
    <lineage>
        <taxon>Archaea</taxon>
        <taxon>Methanobacteriati</taxon>
        <taxon>Methanobacteriota</taxon>
        <taxon>Stenosarchaea group</taxon>
        <taxon>Halobacteria</taxon>
        <taxon>Halobacteriales</taxon>
        <taxon>Natrialbaceae</taxon>
        <taxon>Natronorubrum</taxon>
    </lineage>
</organism>
<dbReference type="Proteomes" id="UP000326170">
    <property type="component" value="Chromosome"/>
</dbReference>
<dbReference type="RefSeq" id="WP_152938815.1">
    <property type="nucleotide sequence ID" value="NZ_CP045488.1"/>
</dbReference>
<name>A0A5P9P005_9EURY</name>
<dbReference type="KEGG" id="nas:GCU68_02105"/>
<dbReference type="OrthoDB" id="160093at2157"/>
<gene>
    <name evidence="2" type="ORF">GCU68_02105</name>
</gene>
<evidence type="ECO:0000313" key="2">
    <source>
        <dbReference type="EMBL" id="QFU81433.1"/>
    </source>
</evidence>
<proteinExistence type="predicted"/>
<dbReference type="Pfam" id="PF24035">
    <property type="entry name" value="DUF7344"/>
    <property type="match status" value="1"/>
</dbReference>
<accession>A0A5P9P005</accession>
<evidence type="ECO:0000259" key="1">
    <source>
        <dbReference type="Pfam" id="PF24035"/>
    </source>
</evidence>
<dbReference type="GeneID" id="42299804"/>
<sequence length="124" mass="14029">MTDRNVVGESDVTQTTLSFELLNDPCRRALFWSVLRIQTDVIELETLVDHIVVRTASSAEPDLDRRAIKTELRHVHVPMLADADLLEYDPNDDVVRVDRAALIDCLECVQSTVADLQLPRLNCD</sequence>
<dbReference type="EMBL" id="CP045488">
    <property type="protein sequence ID" value="QFU81433.1"/>
    <property type="molecule type" value="Genomic_DNA"/>
</dbReference>
<protein>
    <recommendedName>
        <fullName evidence="1">DUF7344 domain-containing protein</fullName>
    </recommendedName>
</protein>